<dbReference type="AlphaFoldDB" id="A0A4S4CWE6"/>
<evidence type="ECO:0000313" key="10">
    <source>
        <dbReference type="EMBL" id="THF94200.1"/>
    </source>
</evidence>
<evidence type="ECO:0000256" key="2">
    <source>
        <dbReference type="ARBA" id="ARBA00022527"/>
    </source>
</evidence>
<evidence type="ECO:0000313" key="11">
    <source>
        <dbReference type="Proteomes" id="UP000306102"/>
    </source>
</evidence>
<sequence length="184" mass="21028">MITSIQHKNLVRLIGCCSDGAQRLLVYEYMKNRSLDLIVYDAMIRKSDMITMNGNGNGNVRGRSRPKLTWDANFGTQGLVCFGKNDQFLNWETRFQIILGIARGLQYLHEDSHVRIVHRDIKASNILLDDKFQPKIGDFGLASDHDQYTHRTPPKGLMRVYNNKVEDVQGCFKVGQIRKRTGGN</sequence>
<protein>
    <recommendedName>
        <fullName evidence="1">non-specific serine/threonine protein kinase</fullName>
        <ecNumber evidence="1">2.7.11.1</ecNumber>
    </recommendedName>
</protein>
<dbReference type="Pfam" id="PF07714">
    <property type="entry name" value="PK_Tyr_Ser-Thr"/>
    <property type="match status" value="1"/>
</dbReference>
<dbReference type="Gene3D" id="3.30.200.20">
    <property type="entry name" value="Phosphorylase Kinase, domain 1"/>
    <property type="match status" value="1"/>
</dbReference>
<dbReference type="FunFam" id="1.10.510.10:FF:001023">
    <property type="entry name" value="Os07g0541700 protein"/>
    <property type="match status" value="1"/>
</dbReference>
<dbReference type="GO" id="GO:0005524">
    <property type="term" value="F:ATP binding"/>
    <property type="evidence" value="ECO:0007669"/>
    <property type="project" value="UniProtKB-KW"/>
</dbReference>
<keyword evidence="4" id="KW-0547">Nucleotide-binding</keyword>
<evidence type="ECO:0000259" key="9">
    <source>
        <dbReference type="PROSITE" id="PS50011"/>
    </source>
</evidence>
<evidence type="ECO:0000256" key="7">
    <source>
        <dbReference type="ARBA" id="ARBA00047899"/>
    </source>
</evidence>
<organism evidence="10 11">
    <name type="scientific">Camellia sinensis var. sinensis</name>
    <name type="common">China tea</name>
    <dbReference type="NCBI Taxonomy" id="542762"/>
    <lineage>
        <taxon>Eukaryota</taxon>
        <taxon>Viridiplantae</taxon>
        <taxon>Streptophyta</taxon>
        <taxon>Embryophyta</taxon>
        <taxon>Tracheophyta</taxon>
        <taxon>Spermatophyta</taxon>
        <taxon>Magnoliopsida</taxon>
        <taxon>eudicotyledons</taxon>
        <taxon>Gunneridae</taxon>
        <taxon>Pentapetalae</taxon>
        <taxon>asterids</taxon>
        <taxon>Ericales</taxon>
        <taxon>Theaceae</taxon>
        <taxon>Camellia</taxon>
    </lineage>
</organism>
<keyword evidence="11" id="KW-1185">Reference proteome</keyword>
<keyword evidence="2" id="KW-0723">Serine/threonine-protein kinase</keyword>
<dbReference type="InterPro" id="IPR052059">
    <property type="entry name" value="CR_Ser/Thr_kinase"/>
</dbReference>
<evidence type="ECO:0000256" key="1">
    <source>
        <dbReference type="ARBA" id="ARBA00012513"/>
    </source>
</evidence>
<dbReference type="SUPFAM" id="SSF56112">
    <property type="entry name" value="Protein kinase-like (PK-like)"/>
    <property type="match status" value="1"/>
</dbReference>
<name>A0A4S4CWE6_CAMSN</name>
<dbReference type="InterPro" id="IPR020635">
    <property type="entry name" value="Tyr_kinase_cat_dom"/>
</dbReference>
<dbReference type="Gene3D" id="1.10.510.10">
    <property type="entry name" value="Transferase(Phosphotransferase) domain 1"/>
    <property type="match status" value="1"/>
</dbReference>
<dbReference type="PROSITE" id="PS00108">
    <property type="entry name" value="PROTEIN_KINASE_ST"/>
    <property type="match status" value="1"/>
</dbReference>
<evidence type="ECO:0000256" key="3">
    <source>
        <dbReference type="ARBA" id="ARBA00022679"/>
    </source>
</evidence>
<dbReference type="InterPro" id="IPR001245">
    <property type="entry name" value="Ser-Thr/Tyr_kinase_cat_dom"/>
</dbReference>
<dbReference type="EC" id="2.7.11.1" evidence="1"/>
<keyword evidence="5" id="KW-0418">Kinase</keyword>
<comment type="caution">
    <text evidence="10">The sequence shown here is derived from an EMBL/GenBank/DDBJ whole genome shotgun (WGS) entry which is preliminary data.</text>
</comment>
<dbReference type="InterPro" id="IPR008271">
    <property type="entry name" value="Ser/Thr_kinase_AS"/>
</dbReference>
<proteinExistence type="predicted"/>
<comment type="catalytic activity">
    <reaction evidence="7">
        <text>L-threonyl-[protein] + ATP = O-phospho-L-threonyl-[protein] + ADP + H(+)</text>
        <dbReference type="Rhea" id="RHEA:46608"/>
        <dbReference type="Rhea" id="RHEA-COMP:11060"/>
        <dbReference type="Rhea" id="RHEA-COMP:11605"/>
        <dbReference type="ChEBI" id="CHEBI:15378"/>
        <dbReference type="ChEBI" id="CHEBI:30013"/>
        <dbReference type="ChEBI" id="CHEBI:30616"/>
        <dbReference type="ChEBI" id="CHEBI:61977"/>
        <dbReference type="ChEBI" id="CHEBI:456216"/>
        <dbReference type="EC" id="2.7.11.1"/>
    </reaction>
</comment>
<evidence type="ECO:0000256" key="6">
    <source>
        <dbReference type="ARBA" id="ARBA00022840"/>
    </source>
</evidence>
<keyword evidence="3" id="KW-0808">Transferase</keyword>
<dbReference type="Proteomes" id="UP000306102">
    <property type="component" value="Unassembled WGS sequence"/>
</dbReference>
<dbReference type="EMBL" id="SDRB02013772">
    <property type="protein sequence ID" value="THF94200.1"/>
    <property type="molecule type" value="Genomic_DNA"/>
</dbReference>
<dbReference type="InterPro" id="IPR011009">
    <property type="entry name" value="Kinase-like_dom_sf"/>
</dbReference>
<feature type="domain" description="Protein kinase" evidence="9">
    <location>
        <begin position="1"/>
        <end position="184"/>
    </location>
</feature>
<reference evidence="10 11" key="1">
    <citation type="journal article" date="2018" name="Proc. Natl. Acad. Sci. U.S.A.">
        <title>Draft genome sequence of Camellia sinensis var. sinensis provides insights into the evolution of the tea genome and tea quality.</title>
        <authorList>
            <person name="Wei C."/>
            <person name="Yang H."/>
            <person name="Wang S."/>
            <person name="Zhao J."/>
            <person name="Liu C."/>
            <person name="Gao L."/>
            <person name="Xia E."/>
            <person name="Lu Y."/>
            <person name="Tai Y."/>
            <person name="She G."/>
            <person name="Sun J."/>
            <person name="Cao H."/>
            <person name="Tong W."/>
            <person name="Gao Q."/>
            <person name="Li Y."/>
            <person name="Deng W."/>
            <person name="Jiang X."/>
            <person name="Wang W."/>
            <person name="Chen Q."/>
            <person name="Zhang S."/>
            <person name="Li H."/>
            <person name="Wu J."/>
            <person name="Wang P."/>
            <person name="Li P."/>
            <person name="Shi C."/>
            <person name="Zheng F."/>
            <person name="Jian J."/>
            <person name="Huang B."/>
            <person name="Shan D."/>
            <person name="Shi M."/>
            <person name="Fang C."/>
            <person name="Yue Y."/>
            <person name="Li F."/>
            <person name="Li D."/>
            <person name="Wei S."/>
            <person name="Han B."/>
            <person name="Jiang C."/>
            <person name="Yin Y."/>
            <person name="Xia T."/>
            <person name="Zhang Z."/>
            <person name="Bennetzen J.L."/>
            <person name="Zhao S."/>
            <person name="Wan X."/>
        </authorList>
    </citation>
    <scope>NUCLEOTIDE SEQUENCE [LARGE SCALE GENOMIC DNA]</scope>
    <source>
        <strain evidence="11">cv. Shuchazao</strain>
        <tissue evidence="10">Leaf</tissue>
    </source>
</reference>
<dbReference type="SMART" id="SM00219">
    <property type="entry name" value="TyrKc"/>
    <property type="match status" value="1"/>
</dbReference>
<evidence type="ECO:0000256" key="4">
    <source>
        <dbReference type="ARBA" id="ARBA00022741"/>
    </source>
</evidence>
<evidence type="ECO:0000256" key="5">
    <source>
        <dbReference type="ARBA" id="ARBA00022777"/>
    </source>
</evidence>
<comment type="catalytic activity">
    <reaction evidence="8">
        <text>L-seryl-[protein] + ATP = O-phospho-L-seryl-[protein] + ADP + H(+)</text>
        <dbReference type="Rhea" id="RHEA:17989"/>
        <dbReference type="Rhea" id="RHEA-COMP:9863"/>
        <dbReference type="Rhea" id="RHEA-COMP:11604"/>
        <dbReference type="ChEBI" id="CHEBI:15378"/>
        <dbReference type="ChEBI" id="CHEBI:29999"/>
        <dbReference type="ChEBI" id="CHEBI:30616"/>
        <dbReference type="ChEBI" id="CHEBI:83421"/>
        <dbReference type="ChEBI" id="CHEBI:456216"/>
        <dbReference type="EC" id="2.7.11.1"/>
    </reaction>
</comment>
<accession>A0A4S4CWE6</accession>
<gene>
    <name evidence="10" type="ORF">TEA_025674</name>
</gene>
<dbReference type="GO" id="GO:0004674">
    <property type="term" value="F:protein serine/threonine kinase activity"/>
    <property type="evidence" value="ECO:0007669"/>
    <property type="project" value="UniProtKB-KW"/>
</dbReference>
<evidence type="ECO:0000256" key="8">
    <source>
        <dbReference type="ARBA" id="ARBA00048679"/>
    </source>
</evidence>
<dbReference type="STRING" id="542762.A0A4S4CWE6"/>
<dbReference type="PANTHER" id="PTHR47973">
    <property type="entry name" value="CYSTEINE-RICH RECEPTOR-LIKE PROTEIN KINASE 3"/>
    <property type="match status" value="1"/>
</dbReference>
<keyword evidence="6" id="KW-0067">ATP-binding</keyword>
<dbReference type="InterPro" id="IPR000719">
    <property type="entry name" value="Prot_kinase_dom"/>
</dbReference>
<dbReference type="PROSITE" id="PS50011">
    <property type="entry name" value="PROTEIN_KINASE_DOM"/>
    <property type="match status" value="1"/>
</dbReference>
<dbReference type="GO" id="GO:0004713">
    <property type="term" value="F:protein tyrosine kinase activity"/>
    <property type="evidence" value="ECO:0007669"/>
    <property type="project" value="InterPro"/>
</dbReference>